<keyword evidence="4 7" id="KW-0560">Oxidoreductase</keyword>
<dbReference type="FunFam" id="3.40.50.720:FF:000010">
    <property type="entry name" value="Malate dehydrogenase"/>
    <property type="match status" value="1"/>
</dbReference>
<dbReference type="Pfam" id="PF02866">
    <property type="entry name" value="Ldh_1_C"/>
    <property type="match status" value="1"/>
</dbReference>
<dbReference type="InterPro" id="IPR015955">
    <property type="entry name" value="Lactate_DH/Glyco_Ohase_4_C"/>
</dbReference>
<feature type="active site" description="Proton acceptor" evidence="7 8">
    <location>
        <position position="187"/>
    </location>
</feature>
<feature type="domain" description="Lactate/malate dehydrogenase N-terminal" evidence="12">
    <location>
        <begin position="5"/>
        <end position="147"/>
    </location>
</feature>
<evidence type="ECO:0000256" key="6">
    <source>
        <dbReference type="ARBA" id="ARBA00048313"/>
    </source>
</evidence>
<dbReference type="CDD" id="cd01338">
    <property type="entry name" value="MDH_chloroplast-like"/>
    <property type="match status" value="1"/>
</dbReference>
<dbReference type="InterPro" id="IPR010945">
    <property type="entry name" value="Malate_DH_type2"/>
</dbReference>
<dbReference type="PANTHER" id="PTHR23382">
    <property type="entry name" value="MALATE DEHYDROGENASE"/>
    <property type="match status" value="1"/>
</dbReference>
<keyword evidence="3 7" id="KW-0816">Tricarboxylic acid cycle</keyword>
<comment type="catalytic activity">
    <reaction evidence="6 7 11">
        <text>(S)-malate + NAD(+) = oxaloacetate + NADH + H(+)</text>
        <dbReference type="Rhea" id="RHEA:21432"/>
        <dbReference type="ChEBI" id="CHEBI:15378"/>
        <dbReference type="ChEBI" id="CHEBI:15589"/>
        <dbReference type="ChEBI" id="CHEBI:16452"/>
        <dbReference type="ChEBI" id="CHEBI:57540"/>
        <dbReference type="ChEBI" id="CHEBI:57945"/>
        <dbReference type="EC" id="1.1.1.37"/>
    </reaction>
</comment>
<dbReference type="InterPro" id="IPR001252">
    <property type="entry name" value="Malate_DH_AS"/>
</dbReference>
<organism evidence="14 15">
    <name type="scientific">Leptospira fluminis</name>
    <dbReference type="NCBI Taxonomy" id="2484979"/>
    <lineage>
        <taxon>Bacteria</taxon>
        <taxon>Pseudomonadati</taxon>
        <taxon>Spirochaetota</taxon>
        <taxon>Spirochaetia</taxon>
        <taxon>Leptospirales</taxon>
        <taxon>Leptospiraceae</taxon>
        <taxon>Leptospira</taxon>
    </lineage>
</organism>
<dbReference type="RefSeq" id="WP_135814722.1">
    <property type="nucleotide sequence ID" value="NZ_RQEV01000018.1"/>
</dbReference>
<evidence type="ECO:0000256" key="2">
    <source>
        <dbReference type="ARBA" id="ARBA00012995"/>
    </source>
</evidence>
<proteinExistence type="inferred from homology"/>
<dbReference type="PIRSF" id="PIRSF000102">
    <property type="entry name" value="Lac_mal_DH"/>
    <property type="match status" value="1"/>
</dbReference>
<dbReference type="Pfam" id="PF00056">
    <property type="entry name" value="Ldh_1_N"/>
    <property type="match status" value="1"/>
</dbReference>
<evidence type="ECO:0000256" key="8">
    <source>
        <dbReference type="PIRSR" id="PIRSR000102-1"/>
    </source>
</evidence>
<dbReference type="NCBIfam" id="TIGR01759">
    <property type="entry name" value="MalateDH-SF1"/>
    <property type="match status" value="1"/>
</dbReference>
<evidence type="ECO:0000256" key="1">
    <source>
        <dbReference type="ARBA" id="ARBA00009613"/>
    </source>
</evidence>
<dbReference type="OrthoDB" id="9802969at2"/>
<feature type="domain" description="Lactate/malate dehydrogenase C-terminal" evidence="13">
    <location>
        <begin position="156"/>
        <end position="323"/>
    </location>
</feature>
<evidence type="ECO:0000313" key="14">
    <source>
        <dbReference type="EMBL" id="TGK14730.1"/>
    </source>
</evidence>
<dbReference type="Gene3D" id="3.40.50.720">
    <property type="entry name" value="NAD(P)-binding Rossmann-like Domain"/>
    <property type="match status" value="1"/>
</dbReference>
<protein>
    <recommendedName>
        <fullName evidence="2 7">Malate dehydrogenase</fullName>
        <ecNumber evidence="2 7">1.1.1.37</ecNumber>
    </recommendedName>
</protein>
<reference evidence="14" key="1">
    <citation type="journal article" date="2019" name="PLoS Negl. Trop. Dis.">
        <title>Revisiting the worldwide diversity of Leptospira species in the environment.</title>
        <authorList>
            <person name="Vincent A.T."/>
            <person name="Schiettekatte O."/>
            <person name="Bourhy P."/>
            <person name="Veyrier F.J."/>
            <person name="Picardeau M."/>
        </authorList>
    </citation>
    <scope>NUCLEOTIDE SEQUENCE [LARGE SCALE GENOMIC DNA]</scope>
    <source>
        <strain evidence="14">SCS5</strain>
    </source>
</reference>
<keyword evidence="15" id="KW-1185">Reference proteome</keyword>
<name>A0A4R9GM60_9LEPT</name>
<keyword evidence="5 7" id="KW-0520">NAD</keyword>
<dbReference type="FunFam" id="3.90.110.10:FF:000002">
    <property type="entry name" value="Malate dehydrogenase"/>
    <property type="match status" value="1"/>
</dbReference>
<feature type="binding site" evidence="7 9">
    <location>
        <position position="92"/>
    </location>
    <ligand>
        <name>substrate</name>
    </ligand>
</feature>
<dbReference type="InterPro" id="IPR001236">
    <property type="entry name" value="Lactate/malate_DH_N"/>
</dbReference>
<evidence type="ECO:0000256" key="7">
    <source>
        <dbReference type="HAMAP-Rule" id="MF_01517"/>
    </source>
</evidence>
<dbReference type="InterPro" id="IPR022383">
    <property type="entry name" value="Lactate/malate_DH_C"/>
</dbReference>
<dbReference type="InterPro" id="IPR001557">
    <property type="entry name" value="L-lactate/malate_DH"/>
</dbReference>
<evidence type="ECO:0000313" key="15">
    <source>
        <dbReference type="Proteomes" id="UP000297855"/>
    </source>
</evidence>
<comment type="function">
    <text evidence="7">Catalyzes the reversible oxidation of malate to oxaloacetate.</text>
</comment>
<accession>A0A4R9GM60</accession>
<dbReference type="GO" id="GO:0006108">
    <property type="term" value="P:malate metabolic process"/>
    <property type="evidence" value="ECO:0007669"/>
    <property type="project" value="InterPro"/>
</dbReference>
<dbReference type="HAMAP" id="MF_01517">
    <property type="entry name" value="Malate_dehydrog_2"/>
    <property type="match status" value="1"/>
</dbReference>
<evidence type="ECO:0000259" key="12">
    <source>
        <dbReference type="Pfam" id="PF00056"/>
    </source>
</evidence>
<dbReference type="AlphaFoldDB" id="A0A4R9GM60"/>
<dbReference type="EMBL" id="RQEV01000018">
    <property type="protein sequence ID" value="TGK14730.1"/>
    <property type="molecule type" value="Genomic_DNA"/>
</dbReference>
<dbReference type="NCBIfam" id="NF003916">
    <property type="entry name" value="PRK05442.1"/>
    <property type="match status" value="1"/>
</dbReference>
<feature type="binding site" evidence="7 10">
    <location>
        <begin position="129"/>
        <end position="131"/>
    </location>
    <ligand>
        <name>NAD(+)</name>
        <dbReference type="ChEBI" id="CHEBI:57540"/>
    </ligand>
</feature>
<dbReference type="GO" id="GO:0030060">
    <property type="term" value="F:L-malate dehydrogenase (NAD+) activity"/>
    <property type="evidence" value="ECO:0007669"/>
    <property type="project" value="UniProtKB-UniRule"/>
</dbReference>
<evidence type="ECO:0000256" key="4">
    <source>
        <dbReference type="ARBA" id="ARBA00023002"/>
    </source>
</evidence>
<dbReference type="GO" id="GO:0006099">
    <property type="term" value="P:tricarboxylic acid cycle"/>
    <property type="evidence" value="ECO:0007669"/>
    <property type="project" value="UniProtKB-UniRule"/>
</dbReference>
<evidence type="ECO:0000256" key="3">
    <source>
        <dbReference type="ARBA" id="ARBA00022532"/>
    </source>
</evidence>
<feature type="binding site" evidence="7 10">
    <location>
        <begin position="11"/>
        <end position="17"/>
    </location>
    <ligand>
        <name>NAD(+)</name>
        <dbReference type="ChEBI" id="CHEBI:57540"/>
    </ligand>
</feature>
<feature type="binding site" evidence="7 9">
    <location>
        <position position="162"/>
    </location>
    <ligand>
        <name>substrate</name>
    </ligand>
</feature>
<comment type="similarity">
    <text evidence="1 7">Belongs to the LDH/MDH superfamily. MDH type 2 family.</text>
</comment>
<dbReference type="SUPFAM" id="SSF56327">
    <property type="entry name" value="LDH C-terminal domain-like"/>
    <property type="match status" value="1"/>
</dbReference>
<feature type="binding site" evidence="7 9">
    <location>
        <position position="98"/>
    </location>
    <ligand>
        <name>substrate</name>
    </ligand>
</feature>
<evidence type="ECO:0000256" key="5">
    <source>
        <dbReference type="ARBA" id="ARBA00023027"/>
    </source>
</evidence>
<dbReference type="EC" id="1.1.1.37" evidence="2 7"/>
<comment type="caution">
    <text evidence="14">The sequence shown here is derived from an EMBL/GenBank/DDBJ whole genome shotgun (WGS) entry which is preliminary data.</text>
</comment>
<evidence type="ECO:0000256" key="9">
    <source>
        <dbReference type="PIRSR" id="PIRSR000102-2"/>
    </source>
</evidence>
<evidence type="ECO:0000259" key="13">
    <source>
        <dbReference type="Pfam" id="PF02866"/>
    </source>
</evidence>
<dbReference type="InterPro" id="IPR036291">
    <property type="entry name" value="NAD(P)-bd_dom_sf"/>
</dbReference>
<evidence type="ECO:0000256" key="11">
    <source>
        <dbReference type="RuleBase" id="RU000422"/>
    </source>
</evidence>
<evidence type="ECO:0000256" key="10">
    <source>
        <dbReference type="PIRSR" id="PIRSR000102-3"/>
    </source>
</evidence>
<dbReference type="SUPFAM" id="SSF51735">
    <property type="entry name" value="NAD(P)-binding Rossmann-fold domains"/>
    <property type="match status" value="1"/>
</dbReference>
<sequence>MSNTVKVAVTGAAGQIGYSLLFRIASGQMFGADTPVEIQMLELEAALPAAKGVIMELEDCAFPLLQKVSVSSDLDTAFKNVNWALLVGSVPRKAGMERGDLLKINGGIFVNQGKALEKNAASDVKVLVVGNPCNTNCLIAMNNAKGIPSDRWFAMTKLDENRAKSQLASKAGVPVKDVTNLGIWGNHSSTQYPDFYNAKIGGKTATDVIKDHDWLKGDFIKNVQQRGAEIIKARGASSAASAANGVVDTVRQIITPTPAGDWFSVAVTSDGSYGADAGLIFGFPVKSDGKKVEIVKNLELNDFAKEKFKITHDELKSEREEVKGML</sequence>
<feature type="binding site" evidence="7 9">
    <location>
        <position position="131"/>
    </location>
    <ligand>
        <name>substrate</name>
    </ligand>
</feature>
<dbReference type="Proteomes" id="UP000297855">
    <property type="component" value="Unassembled WGS sequence"/>
</dbReference>
<feature type="binding site" evidence="7">
    <location>
        <position position="112"/>
    </location>
    <ligand>
        <name>NAD(+)</name>
        <dbReference type="ChEBI" id="CHEBI:57540"/>
    </ligand>
</feature>
<dbReference type="PROSITE" id="PS00068">
    <property type="entry name" value="MDH"/>
    <property type="match status" value="1"/>
</dbReference>
<dbReference type="Gene3D" id="3.90.110.10">
    <property type="entry name" value="Lactate dehydrogenase/glycoside hydrolase, family 4, C-terminal"/>
    <property type="match status" value="1"/>
</dbReference>
<gene>
    <name evidence="7" type="primary">mdh</name>
    <name evidence="14" type="ORF">EHO61_16805</name>
</gene>
<feature type="binding site" evidence="7 10">
    <location>
        <position position="105"/>
    </location>
    <ligand>
        <name>NAD(+)</name>
        <dbReference type="ChEBI" id="CHEBI:57540"/>
    </ligand>
</feature>